<dbReference type="GO" id="GO:0046461">
    <property type="term" value="P:neutral lipid catabolic process"/>
    <property type="evidence" value="ECO:0007669"/>
    <property type="project" value="TreeGrafter"/>
</dbReference>
<reference evidence="22" key="1">
    <citation type="submission" date="2014-08" db="EMBL/GenBank/DDBJ databases">
        <authorList>
            <person name="Sharma Rahul"/>
            <person name="Thines Marco"/>
        </authorList>
    </citation>
    <scope>NUCLEOTIDE SEQUENCE</scope>
</reference>
<keyword evidence="11" id="KW-0735">Signal-anchor</keyword>
<evidence type="ECO:0000256" key="12">
    <source>
        <dbReference type="ARBA" id="ARBA00022989"/>
    </source>
</evidence>
<keyword evidence="20" id="KW-0732">Signal</keyword>
<evidence type="ECO:0000256" key="4">
    <source>
        <dbReference type="ARBA" id="ARBA00010701"/>
    </source>
</evidence>
<keyword evidence="14" id="KW-0443">Lipid metabolism</keyword>
<organism evidence="22">
    <name type="scientific">Phaffia rhodozyma</name>
    <name type="common">Yeast</name>
    <name type="synonym">Xanthophyllomyces dendrorhous</name>
    <dbReference type="NCBI Taxonomy" id="264483"/>
    <lineage>
        <taxon>Eukaryota</taxon>
        <taxon>Fungi</taxon>
        <taxon>Dikarya</taxon>
        <taxon>Basidiomycota</taxon>
        <taxon>Agaricomycotina</taxon>
        <taxon>Tremellomycetes</taxon>
        <taxon>Cystofilobasidiales</taxon>
        <taxon>Mrakiaceae</taxon>
        <taxon>Phaffia</taxon>
    </lineage>
</organism>
<comment type="subcellular location">
    <subcellularLocation>
        <location evidence="3">Endosome</location>
        <location evidence="3">Multivesicular body membrane</location>
        <topology evidence="3">Single-pass type II membrane protein</topology>
    </subcellularLocation>
    <subcellularLocation>
        <location evidence="2">Prevacuolar compartment membrane</location>
        <topology evidence="2">Single-pass type II membrane protein</topology>
    </subcellularLocation>
</comment>
<keyword evidence="15" id="KW-0472">Membrane</keyword>
<dbReference type="AlphaFoldDB" id="A0A0F7SFH9"/>
<comment type="subunit">
    <text evidence="5">Binds to both phosphatidylinositol (PI) and phosphatidylinositol 3,5-bisphosphate (PIP2).</text>
</comment>
<protein>
    <recommendedName>
        <fullName evidence="6">triacylglycerol lipase</fullName>
        <ecNumber evidence="6">3.1.1.3</ecNumber>
    </recommendedName>
    <alternativeName>
        <fullName evidence="18">Autophagy-related protein 15</fullName>
    </alternativeName>
</protein>
<comment type="catalytic activity">
    <reaction evidence="1">
        <text>a triacylglycerol + H2O = a diacylglycerol + a fatty acid + H(+)</text>
        <dbReference type="Rhea" id="RHEA:12044"/>
        <dbReference type="ChEBI" id="CHEBI:15377"/>
        <dbReference type="ChEBI" id="CHEBI:15378"/>
        <dbReference type="ChEBI" id="CHEBI:17855"/>
        <dbReference type="ChEBI" id="CHEBI:18035"/>
        <dbReference type="ChEBI" id="CHEBI:28868"/>
        <dbReference type="EC" id="3.1.1.3"/>
    </reaction>
</comment>
<evidence type="ECO:0000256" key="19">
    <source>
        <dbReference type="SAM" id="MobiDB-lite"/>
    </source>
</evidence>
<dbReference type="GO" id="GO:0034496">
    <property type="term" value="P:multivesicular body membrane disassembly"/>
    <property type="evidence" value="ECO:0007669"/>
    <property type="project" value="TreeGrafter"/>
</dbReference>
<keyword evidence="7" id="KW-0812">Transmembrane</keyword>
<dbReference type="PANTHER" id="PTHR47175:SF2">
    <property type="entry name" value="LIPASE ATG15-RELATED"/>
    <property type="match status" value="1"/>
</dbReference>
<comment type="similarity">
    <text evidence="4">Belongs to the AB hydrolase superfamily. Lipase family.</text>
</comment>
<dbReference type="GO" id="GO:0004620">
    <property type="term" value="F:phospholipase activity"/>
    <property type="evidence" value="ECO:0007669"/>
    <property type="project" value="TreeGrafter"/>
</dbReference>
<sequence length="441" mass="48928">MKPSLIVPLILPLAVAQTQVQSVAQAERIDVFPVQTHHRSRVQASIWDSSSPESPLHPSSSSSNSTHSDGPPVGYTGLKAVRKKILTARKRTDRSTLFDQASIADWEPTDEWRDGYSRKDIEWEEVEVIGPDVSDLDTVVNLARMANDAYALPGDARWAELERFNLTVPFGWEDGGMRGHVFADETNSTVIVSFKGTTIDSGRGKSTARLDRLNDNKLFSCCCGGLSKEQCGCEKRGVLPGKKRTCLSMCVRTGLYDSESYYPEAIKLYLSLLSLYPSAQFWLTGHSLGGSLASLLGLTFGLPTVTFEAVPDRLSVQRLGLPVPADRRFNPVTHVWHTGDVIATGNCRGPFSVCGRAGYSIDSVCHQGNLIIYRTVEKWGWPLDRTTRSHTIQYAIDNVYSKPWNQGETDDRKGRERDWTDVPVAEGEDESCEDCTGWTYI</sequence>
<feature type="compositionally biased region" description="Low complexity" evidence="19">
    <location>
        <begin position="49"/>
        <end position="72"/>
    </location>
</feature>
<keyword evidence="9 22" id="KW-0378">Hydrolase</keyword>
<evidence type="ECO:0000256" key="7">
    <source>
        <dbReference type="ARBA" id="ARBA00022692"/>
    </source>
</evidence>
<feature type="domain" description="Fungal lipase-type" evidence="21">
    <location>
        <begin position="251"/>
        <end position="300"/>
    </location>
</feature>
<evidence type="ECO:0000256" key="11">
    <source>
        <dbReference type="ARBA" id="ARBA00022968"/>
    </source>
</evidence>
<evidence type="ECO:0000256" key="9">
    <source>
        <dbReference type="ARBA" id="ARBA00022801"/>
    </source>
</evidence>
<proteinExistence type="inferred from homology"/>
<evidence type="ECO:0000256" key="14">
    <source>
        <dbReference type="ARBA" id="ARBA00023098"/>
    </source>
</evidence>
<evidence type="ECO:0000256" key="16">
    <source>
        <dbReference type="ARBA" id="ARBA00023180"/>
    </source>
</evidence>
<evidence type="ECO:0000256" key="15">
    <source>
        <dbReference type="ARBA" id="ARBA00023136"/>
    </source>
</evidence>
<dbReference type="InterPro" id="IPR002921">
    <property type="entry name" value="Fungal_lipase-type"/>
</dbReference>
<keyword evidence="10" id="KW-0442">Lipid degradation</keyword>
<feature type="region of interest" description="Disordered" evidence="19">
    <location>
        <begin position="43"/>
        <end position="76"/>
    </location>
</feature>
<dbReference type="GO" id="GO:0034727">
    <property type="term" value="P:piecemeal microautophagy of the nucleus"/>
    <property type="evidence" value="ECO:0007669"/>
    <property type="project" value="TreeGrafter"/>
</dbReference>
<evidence type="ECO:0000256" key="1">
    <source>
        <dbReference type="ARBA" id="ARBA00001024"/>
    </source>
</evidence>
<dbReference type="SUPFAM" id="SSF53474">
    <property type="entry name" value="alpha/beta-Hydrolases"/>
    <property type="match status" value="1"/>
</dbReference>
<evidence type="ECO:0000256" key="6">
    <source>
        <dbReference type="ARBA" id="ARBA00013279"/>
    </source>
</evidence>
<accession>A0A0F7SFH9</accession>
<evidence type="ECO:0000256" key="2">
    <source>
        <dbReference type="ARBA" id="ARBA00004270"/>
    </source>
</evidence>
<name>A0A0F7SFH9_PHARH</name>
<comment type="function">
    <text evidence="17">Lipase which is essential for lysis of subvacuolar cytoplasm to vacuole targeted bodies and intravacuolar autophagic bodies. Involved in the lysis of intravacuolar multivesicular body (MVB) vesicles. The intravacuolar membrane disintegration by ATG15 is critical to life span extension.</text>
</comment>
<dbReference type="GO" id="GO:0032585">
    <property type="term" value="C:multivesicular body membrane"/>
    <property type="evidence" value="ECO:0007669"/>
    <property type="project" value="UniProtKB-SubCell"/>
</dbReference>
<keyword evidence="16" id="KW-0325">Glycoprotein</keyword>
<dbReference type="GO" id="GO:0005775">
    <property type="term" value="C:vacuolar lumen"/>
    <property type="evidence" value="ECO:0007669"/>
    <property type="project" value="TreeGrafter"/>
</dbReference>
<dbReference type="InterPro" id="IPR029058">
    <property type="entry name" value="AB_hydrolase_fold"/>
</dbReference>
<evidence type="ECO:0000256" key="13">
    <source>
        <dbReference type="ARBA" id="ARBA00023006"/>
    </source>
</evidence>
<dbReference type="Pfam" id="PF01764">
    <property type="entry name" value="Lipase_3"/>
    <property type="match status" value="1"/>
</dbReference>
<dbReference type="GO" id="GO:0006660">
    <property type="term" value="P:phosphatidylserine catabolic process"/>
    <property type="evidence" value="ECO:0007669"/>
    <property type="project" value="TreeGrafter"/>
</dbReference>
<evidence type="ECO:0000256" key="5">
    <source>
        <dbReference type="ARBA" id="ARBA00011137"/>
    </source>
</evidence>
<keyword evidence="8" id="KW-0967">Endosome</keyword>
<feature type="chain" id="PRO_5002521850" description="triacylglycerol lipase" evidence="20">
    <location>
        <begin position="17"/>
        <end position="441"/>
    </location>
</feature>
<dbReference type="Gene3D" id="3.40.50.1820">
    <property type="entry name" value="alpha/beta hydrolase"/>
    <property type="match status" value="1"/>
</dbReference>
<dbReference type="EC" id="3.1.1.3" evidence="6"/>
<evidence type="ECO:0000256" key="18">
    <source>
        <dbReference type="ARBA" id="ARBA00029828"/>
    </source>
</evidence>
<dbReference type="GO" id="GO:0004806">
    <property type="term" value="F:triacylglycerol lipase activity"/>
    <property type="evidence" value="ECO:0007669"/>
    <property type="project" value="UniProtKB-EC"/>
</dbReference>
<dbReference type="PANTHER" id="PTHR47175">
    <property type="entry name" value="LIPASE ATG15-RELATED"/>
    <property type="match status" value="1"/>
</dbReference>
<feature type="signal peptide" evidence="20">
    <location>
        <begin position="1"/>
        <end position="16"/>
    </location>
</feature>
<dbReference type="EMBL" id="LN483116">
    <property type="protein sequence ID" value="CDZ96268.1"/>
    <property type="molecule type" value="Genomic_DNA"/>
</dbReference>
<evidence type="ECO:0000313" key="22">
    <source>
        <dbReference type="EMBL" id="CDZ96268.1"/>
    </source>
</evidence>
<evidence type="ECO:0000256" key="17">
    <source>
        <dbReference type="ARBA" id="ARBA00024663"/>
    </source>
</evidence>
<evidence type="ECO:0000256" key="20">
    <source>
        <dbReference type="SAM" id="SignalP"/>
    </source>
</evidence>
<keyword evidence="12" id="KW-1133">Transmembrane helix</keyword>
<evidence type="ECO:0000259" key="21">
    <source>
        <dbReference type="Pfam" id="PF01764"/>
    </source>
</evidence>
<evidence type="ECO:0000256" key="10">
    <source>
        <dbReference type="ARBA" id="ARBA00022963"/>
    </source>
</evidence>
<evidence type="ECO:0000256" key="8">
    <source>
        <dbReference type="ARBA" id="ARBA00022753"/>
    </source>
</evidence>
<evidence type="ECO:0000256" key="3">
    <source>
        <dbReference type="ARBA" id="ARBA00004343"/>
    </source>
</evidence>
<dbReference type="InterPro" id="IPR050805">
    <property type="entry name" value="ATG15_Lipase"/>
</dbReference>
<keyword evidence="13" id="KW-0072">Autophagy</keyword>